<feature type="domain" description="DUF3991" evidence="1">
    <location>
        <begin position="128"/>
        <end position="194"/>
    </location>
</feature>
<reference evidence="3" key="1">
    <citation type="submission" date="2016-10" db="EMBL/GenBank/DDBJ databases">
        <authorList>
            <person name="Wibberg D."/>
        </authorList>
    </citation>
    <scope>NUCLEOTIDE SEQUENCE [LARGE SCALE GENOMIC DNA]</scope>
</reference>
<gene>
    <name evidence="2" type="ORF">DSM25559_5155</name>
</gene>
<evidence type="ECO:0000313" key="3">
    <source>
        <dbReference type="Proteomes" id="UP000187891"/>
    </source>
</evidence>
<protein>
    <recommendedName>
        <fullName evidence="1">DUF3991 domain-containing protein</fullName>
    </recommendedName>
</protein>
<dbReference type="RefSeq" id="WP_077123035.1">
    <property type="nucleotide sequence ID" value="NZ_FMUE01000024.1"/>
</dbReference>
<dbReference type="InterPro" id="IPR025054">
    <property type="entry name" value="DUF3991"/>
</dbReference>
<organism evidence="2 3">
    <name type="scientific">Agrobacterium rosae</name>
    <dbReference type="NCBI Taxonomy" id="1972867"/>
    <lineage>
        <taxon>Bacteria</taxon>
        <taxon>Pseudomonadati</taxon>
        <taxon>Pseudomonadota</taxon>
        <taxon>Alphaproteobacteria</taxon>
        <taxon>Hyphomicrobiales</taxon>
        <taxon>Rhizobiaceae</taxon>
        <taxon>Rhizobium/Agrobacterium group</taxon>
        <taxon>Agrobacterium</taxon>
    </lineage>
</organism>
<dbReference type="EMBL" id="FMUE01000024">
    <property type="protein sequence ID" value="SCX35793.1"/>
    <property type="molecule type" value="Genomic_DNA"/>
</dbReference>
<dbReference type="Proteomes" id="UP000187891">
    <property type="component" value="Unassembled WGS sequence"/>
</dbReference>
<sequence length="296" mass="31736">MPDDELDELRARVDCRTVLEKAGWELDAAESTAHAAKYRSGSTQIVIVTHKGKGWFDPLNDARGDVLALAQHLWGGNLGHARKALRPLAGISPELRQGQRAKAPPAPLDAPKGWARAHRLTPGSQGWAYLTAKRCLPVATIERAVSADLLREGICGTVWALHRDISGVPCGWEMRGPQYKGFAKGGDKALFWIGELASAHRVAVAESWIDALSLATLERWPESTAYLSTGGGFGPRTAEALRVLLPSSARLVAATDQGRGGELLADRLRELASTACSGFGRLRPAAKDWNAQLAGG</sequence>
<dbReference type="Pfam" id="PF13154">
    <property type="entry name" value="DUF3991"/>
    <property type="match status" value="1"/>
</dbReference>
<proteinExistence type="predicted"/>
<accession>A0A1R3U2P1</accession>
<evidence type="ECO:0000259" key="1">
    <source>
        <dbReference type="Pfam" id="PF13154"/>
    </source>
</evidence>
<dbReference type="STRING" id="1907666.DSM25559_5155"/>
<dbReference type="Pfam" id="PF13155">
    <property type="entry name" value="Toprim_2"/>
    <property type="match status" value="1"/>
</dbReference>
<evidence type="ECO:0000313" key="2">
    <source>
        <dbReference type="EMBL" id="SCX35793.1"/>
    </source>
</evidence>
<dbReference type="AlphaFoldDB" id="A0A1R3U2P1"/>
<name>A0A1R3U2P1_9HYPH</name>